<reference evidence="3 4" key="1">
    <citation type="journal article" date="2021" name="ACS Chem. Biol.">
        <title>Genomic-Led Discovery of a Novel Glycopeptide Antibiotic by Nonomuraea coxensis DSM 45129.</title>
        <authorList>
            <person name="Yushchuk O."/>
            <person name="Vior N.M."/>
            <person name="Andreo-Vidal A."/>
            <person name="Berini F."/>
            <person name="Ruckert C."/>
            <person name="Busche T."/>
            <person name="Binda E."/>
            <person name="Kalinowski J."/>
            <person name="Truman A.W."/>
            <person name="Marinelli F."/>
        </authorList>
    </citation>
    <scope>NUCLEOTIDE SEQUENCE [LARGE SCALE GENOMIC DNA]</scope>
    <source>
        <strain evidence="3 4">DSM 45129</strain>
    </source>
</reference>
<dbReference type="PANTHER" id="PTHR43283">
    <property type="entry name" value="BETA-LACTAMASE-RELATED"/>
    <property type="match status" value="1"/>
</dbReference>
<gene>
    <name evidence="3" type="primary">nylB'</name>
    <name evidence="3" type="ORF">Nocox_01515</name>
</gene>
<dbReference type="Proteomes" id="UP000824681">
    <property type="component" value="Chromosome"/>
</dbReference>
<keyword evidence="1" id="KW-0732">Signal</keyword>
<accession>A0ABX8TRK2</accession>
<evidence type="ECO:0000256" key="1">
    <source>
        <dbReference type="SAM" id="SignalP"/>
    </source>
</evidence>
<name>A0ABX8TRK2_9ACTN</name>
<evidence type="ECO:0000313" key="4">
    <source>
        <dbReference type="Proteomes" id="UP000824681"/>
    </source>
</evidence>
<dbReference type="EC" id="3.5.1.46" evidence="3"/>
<proteinExistence type="predicted"/>
<feature type="domain" description="Beta-lactamase-related" evidence="2">
    <location>
        <begin position="105"/>
        <end position="377"/>
    </location>
</feature>
<dbReference type="Pfam" id="PF00144">
    <property type="entry name" value="Beta-lactamase"/>
    <property type="match status" value="1"/>
</dbReference>
<feature type="chain" id="PRO_5045463156" evidence="1">
    <location>
        <begin position="40"/>
        <end position="391"/>
    </location>
</feature>
<dbReference type="PANTHER" id="PTHR43283:SF14">
    <property type="entry name" value="BLL8153 PROTEIN"/>
    <property type="match status" value="1"/>
</dbReference>
<keyword evidence="3" id="KW-0378">Hydrolase</keyword>
<evidence type="ECO:0000259" key="2">
    <source>
        <dbReference type="Pfam" id="PF00144"/>
    </source>
</evidence>
<dbReference type="InterPro" id="IPR050789">
    <property type="entry name" value="Diverse_Enzym_Activities"/>
</dbReference>
<dbReference type="SUPFAM" id="SSF56601">
    <property type="entry name" value="beta-lactamase/transpeptidase-like"/>
    <property type="match status" value="1"/>
</dbReference>
<feature type="signal peptide" evidence="1">
    <location>
        <begin position="1"/>
        <end position="39"/>
    </location>
</feature>
<keyword evidence="4" id="KW-1185">Reference proteome</keyword>
<evidence type="ECO:0000313" key="3">
    <source>
        <dbReference type="EMBL" id="QYC37937.1"/>
    </source>
</evidence>
<organism evidence="3 4">
    <name type="scientific">Nonomuraea coxensis DSM 45129</name>
    <dbReference type="NCBI Taxonomy" id="1122611"/>
    <lineage>
        <taxon>Bacteria</taxon>
        <taxon>Bacillati</taxon>
        <taxon>Actinomycetota</taxon>
        <taxon>Actinomycetes</taxon>
        <taxon>Streptosporangiales</taxon>
        <taxon>Streptosporangiaceae</taxon>
        <taxon>Nonomuraea</taxon>
    </lineage>
</organism>
<sequence length="391" mass="42544">MSHPSTARRRPRHTGRLAVAALAVAAAVIPLSAPDPALAQTTSSALAAPASAETASAAIGTDLVHPSRNPVVLRDAPRKLAVNYTYKGEEHTLDDFLTASKTNGFVVLDGQDVVLERYVGADRNMRFQSWSVAKSFTSAAIGIALDEGHIRSIEDPVTRYLPELKGSGFDGVSIKNLLRMSSGIEWEETKGAPQLQALAQRGRPLKNFAARQKRGWKPGSRFEYTSVNSFVLARLIGQTTGMPYHRYVQEKIWKPAGMESSLLLGNDSSGDNLGYCCYYATDRDFARFGLLYLRGGKANGKQVVPASWVRRSTKPSASFNERYGLHWWLGGGGEKDYMATGFGGQHIYVSPKHDVVIVKSVTSTPGGQIDLEEAFTVLRAVAAEVARTRTK</sequence>
<protein>
    <submittedName>
        <fullName evidence="3">6-aminohexanoate-dimer hydrolase</fullName>
        <ecNumber evidence="3">3.5.1.46</ecNumber>
    </submittedName>
</protein>
<dbReference type="GO" id="GO:0019875">
    <property type="term" value="F:6-aminohexanoate-dimer hydrolase activity"/>
    <property type="evidence" value="ECO:0007669"/>
    <property type="project" value="UniProtKB-EC"/>
</dbReference>
<dbReference type="InterPro" id="IPR012338">
    <property type="entry name" value="Beta-lactam/transpept-like"/>
</dbReference>
<dbReference type="Gene3D" id="3.40.710.10">
    <property type="entry name" value="DD-peptidase/beta-lactamase superfamily"/>
    <property type="match status" value="1"/>
</dbReference>
<dbReference type="InterPro" id="IPR001466">
    <property type="entry name" value="Beta-lactam-related"/>
</dbReference>
<dbReference type="EMBL" id="CP068985">
    <property type="protein sequence ID" value="QYC37937.1"/>
    <property type="molecule type" value="Genomic_DNA"/>
</dbReference>